<dbReference type="Proteomes" id="UP000011087">
    <property type="component" value="Unassembled WGS sequence"/>
</dbReference>
<dbReference type="EnsemblProtists" id="EKX32413">
    <property type="protein sequence ID" value="EKX32413"/>
    <property type="gene ID" value="GUITHDRAFT_121417"/>
</dbReference>
<dbReference type="RefSeq" id="XP_005819393.1">
    <property type="nucleotide sequence ID" value="XM_005819336.1"/>
</dbReference>
<keyword evidence="3" id="KW-1185">Reference proteome</keyword>
<sequence length="214" mass="24172">MPLHSTHAPDLKDHLETIRHAAFRALCNTKELQKIILHGQMDELCPCPACSESDPSLEPTCSMTNLLRSIAKAAELVIAFKKVVIRRPDSLIDDTSVKDLREAGCLAFDHSDAHLVWVNFVVVTNGGWADPDCHQVRLCLGNLVSTTEALSHPEVLKYLRFFELCLHHFPERYQVKGVPPMLEHLVHVCPRLHTLSDTLCQQEQNPCECRDRIP</sequence>
<gene>
    <name evidence="1" type="ORF">GUITHDRAFT_121417</name>
</gene>
<accession>L1I864</accession>
<dbReference type="EMBL" id="JH993191">
    <property type="protein sequence ID" value="EKX32413.1"/>
    <property type="molecule type" value="Genomic_DNA"/>
</dbReference>
<reference evidence="3" key="2">
    <citation type="submission" date="2012-11" db="EMBL/GenBank/DDBJ databases">
        <authorList>
            <person name="Kuo A."/>
            <person name="Curtis B.A."/>
            <person name="Tanifuji G."/>
            <person name="Burki F."/>
            <person name="Gruber A."/>
            <person name="Irimia M."/>
            <person name="Maruyama S."/>
            <person name="Arias M.C."/>
            <person name="Ball S.G."/>
            <person name="Gile G.H."/>
            <person name="Hirakawa Y."/>
            <person name="Hopkins J.F."/>
            <person name="Rensing S.A."/>
            <person name="Schmutz J."/>
            <person name="Symeonidi A."/>
            <person name="Elias M."/>
            <person name="Eveleigh R.J."/>
            <person name="Herman E.K."/>
            <person name="Klute M.J."/>
            <person name="Nakayama T."/>
            <person name="Obornik M."/>
            <person name="Reyes-Prieto A."/>
            <person name="Armbrust E.V."/>
            <person name="Aves S.J."/>
            <person name="Beiko R.G."/>
            <person name="Coutinho P."/>
            <person name="Dacks J.B."/>
            <person name="Durnford D.G."/>
            <person name="Fast N.M."/>
            <person name="Green B.R."/>
            <person name="Grisdale C."/>
            <person name="Hempe F."/>
            <person name="Henrissat B."/>
            <person name="Hoppner M.P."/>
            <person name="Ishida K.-I."/>
            <person name="Kim E."/>
            <person name="Koreny L."/>
            <person name="Kroth P.G."/>
            <person name="Liu Y."/>
            <person name="Malik S.-B."/>
            <person name="Maier U.G."/>
            <person name="McRose D."/>
            <person name="Mock T."/>
            <person name="Neilson J.A."/>
            <person name="Onodera N.T."/>
            <person name="Poole A.M."/>
            <person name="Pritham E.J."/>
            <person name="Richards T.A."/>
            <person name="Rocap G."/>
            <person name="Roy S.W."/>
            <person name="Sarai C."/>
            <person name="Schaack S."/>
            <person name="Shirato S."/>
            <person name="Slamovits C.H."/>
            <person name="Spencer D.F."/>
            <person name="Suzuki S."/>
            <person name="Worden A.Z."/>
            <person name="Zauner S."/>
            <person name="Barry K."/>
            <person name="Bell C."/>
            <person name="Bharti A.K."/>
            <person name="Crow J.A."/>
            <person name="Grimwood J."/>
            <person name="Kramer R."/>
            <person name="Lindquist E."/>
            <person name="Lucas S."/>
            <person name="Salamov A."/>
            <person name="McFadden G.I."/>
            <person name="Lane C.E."/>
            <person name="Keeling P.J."/>
            <person name="Gray M.W."/>
            <person name="Grigoriev I.V."/>
            <person name="Archibald J.M."/>
        </authorList>
    </citation>
    <scope>NUCLEOTIDE SEQUENCE</scope>
    <source>
        <strain evidence="3">CCMP2712</strain>
    </source>
</reference>
<reference evidence="1 3" key="1">
    <citation type="journal article" date="2012" name="Nature">
        <title>Algal genomes reveal evolutionary mosaicism and the fate of nucleomorphs.</title>
        <authorList>
            <consortium name="DOE Joint Genome Institute"/>
            <person name="Curtis B.A."/>
            <person name="Tanifuji G."/>
            <person name="Burki F."/>
            <person name="Gruber A."/>
            <person name="Irimia M."/>
            <person name="Maruyama S."/>
            <person name="Arias M.C."/>
            <person name="Ball S.G."/>
            <person name="Gile G.H."/>
            <person name="Hirakawa Y."/>
            <person name="Hopkins J.F."/>
            <person name="Kuo A."/>
            <person name="Rensing S.A."/>
            <person name="Schmutz J."/>
            <person name="Symeonidi A."/>
            <person name="Elias M."/>
            <person name="Eveleigh R.J."/>
            <person name="Herman E.K."/>
            <person name="Klute M.J."/>
            <person name="Nakayama T."/>
            <person name="Obornik M."/>
            <person name="Reyes-Prieto A."/>
            <person name="Armbrust E.V."/>
            <person name="Aves S.J."/>
            <person name="Beiko R.G."/>
            <person name="Coutinho P."/>
            <person name="Dacks J.B."/>
            <person name="Durnford D.G."/>
            <person name="Fast N.M."/>
            <person name="Green B.R."/>
            <person name="Grisdale C.J."/>
            <person name="Hempel F."/>
            <person name="Henrissat B."/>
            <person name="Hoppner M.P."/>
            <person name="Ishida K."/>
            <person name="Kim E."/>
            <person name="Koreny L."/>
            <person name="Kroth P.G."/>
            <person name="Liu Y."/>
            <person name="Malik S.B."/>
            <person name="Maier U.G."/>
            <person name="McRose D."/>
            <person name="Mock T."/>
            <person name="Neilson J.A."/>
            <person name="Onodera N.T."/>
            <person name="Poole A.M."/>
            <person name="Pritham E.J."/>
            <person name="Richards T.A."/>
            <person name="Rocap G."/>
            <person name="Roy S.W."/>
            <person name="Sarai C."/>
            <person name="Schaack S."/>
            <person name="Shirato S."/>
            <person name="Slamovits C.H."/>
            <person name="Spencer D.F."/>
            <person name="Suzuki S."/>
            <person name="Worden A.Z."/>
            <person name="Zauner S."/>
            <person name="Barry K."/>
            <person name="Bell C."/>
            <person name="Bharti A.K."/>
            <person name="Crow J.A."/>
            <person name="Grimwood J."/>
            <person name="Kramer R."/>
            <person name="Lindquist E."/>
            <person name="Lucas S."/>
            <person name="Salamov A."/>
            <person name="McFadden G.I."/>
            <person name="Lane C.E."/>
            <person name="Keeling P.J."/>
            <person name="Gray M.W."/>
            <person name="Grigoriev I.V."/>
            <person name="Archibald J.M."/>
        </authorList>
    </citation>
    <scope>NUCLEOTIDE SEQUENCE</scope>
    <source>
        <strain evidence="1 3">CCMP2712</strain>
    </source>
</reference>
<dbReference type="PaxDb" id="55529-EKX32413"/>
<dbReference type="KEGG" id="gtt:GUITHDRAFT_121417"/>
<proteinExistence type="predicted"/>
<protein>
    <submittedName>
        <fullName evidence="1 2">Uncharacterized protein</fullName>
    </submittedName>
</protein>
<organism evidence="1">
    <name type="scientific">Guillardia theta (strain CCMP2712)</name>
    <name type="common">Cryptophyte</name>
    <dbReference type="NCBI Taxonomy" id="905079"/>
    <lineage>
        <taxon>Eukaryota</taxon>
        <taxon>Cryptophyceae</taxon>
        <taxon>Pyrenomonadales</taxon>
        <taxon>Geminigeraceae</taxon>
        <taxon>Guillardia</taxon>
    </lineage>
</organism>
<name>L1I864_GUITC</name>
<evidence type="ECO:0000313" key="1">
    <source>
        <dbReference type="EMBL" id="EKX32413.1"/>
    </source>
</evidence>
<evidence type="ECO:0000313" key="2">
    <source>
        <dbReference type="EnsemblProtists" id="EKX32413"/>
    </source>
</evidence>
<dbReference type="AlphaFoldDB" id="L1I864"/>
<dbReference type="GeneID" id="17289140"/>
<evidence type="ECO:0000313" key="3">
    <source>
        <dbReference type="Proteomes" id="UP000011087"/>
    </source>
</evidence>
<dbReference type="HOGENOM" id="CLU_1291141_0_0_1"/>
<reference evidence="2" key="3">
    <citation type="submission" date="2016-03" db="UniProtKB">
        <authorList>
            <consortium name="EnsemblProtists"/>
        </authorList>
    </citation>
    <scope>IDENTIFICATION</scope>
</reference>